<name>A0ABD2YAP5_9GENT</name>
<dbReference type="AlphaFoldDB" id="A0ABD2YAP5"/>
<comment type="caution">
    <text evidence="1">The sequence shown here is derived from an EMBL/GenBank/DDBJ whole genome shotgun (WGS) entry which is preliminary data.</text>
</comment>
<protein>
    <submittedName>
        <fullName evidence="1">Uncharacterized protein</fullName>
    </submittedName>
</protein>
<gene>
    <name evidence="1" type="ORF">ACH5RR_034363</name>
</gene>
<sequence>MTNLSNSKATKPSFIPILKECISAHDTSIGELLIITQELKDYSSLASYDAVMAYDELISCDNSLKTSKIVDDSILSRLKIAIAYVELRVDIANSFH</sequence>
<evidence type="ECO:0000313" key="2">
    <source>
        <dbReference type="Proteomes" id="UP001630127"/>
    </source>
</evidence>
<evidence type="ECO:0000313" key="1">
    <source>
        <dbReference type="EMBL" id="KAL3504522.1"/>
    </source>
</evidence>
<organism evidence="1 2">
    <name type="scientific">Cinchona calisaya</name>
    <dbReference type="NCBI Taxonomy" id="153742"/>
    <lineage>
        <taxon>Eukaryota</taxon>
        <taxon>Viridiplantae</taxon>
        <taxon>Streptophyta</taxon>
        <taxon>Embryophyta</taxon>
        <taxon>Tracheophyta</taxon>
        <taxon>Spermatophyta</taxon>
        <taxon>Magnoliopsida</taxon>
        <taxon>eudicotyledons</taxon>
        <taxon>Gunneridae</taxon>
        <taxon>Pentapetalae</taxon>
        <taxon>asterids</taxon>
        <taxon>lamiids</taxon>
        <taxon>Gentianales</taxon>
        <taxon>Rubiaceae</taxon>
        <taxon>Cinchonoideae</taxon>
        <taxon>Cinchoneae</taxon>
        <taxon>Cinchona</taxon>
    </lineage>
</organism>
<accession>A0ABD2YAP5</accession>
<dbReference type="EMBL" id="JBJUIK010000014">
    <property type="protein sequence ID" value="KAL3504522.1"/>
    <property type="molecule type" value="Genomic_DNA"/>
</dbReference>
<dbReference type="Proteomes" id="UP001630127">
    <property type="component" value="Unassembled WGS sequence"/>
</dbReference>
<reference evidence="1 2" key="1">
    <citation type="submission" date="2024-11" db="EMBL/GenBank/DDBJ databases">
        <title>A near-complete genome assembly of Cinchona calisaya.</title>
        <authorList>
            <person name="Lian D.C."/>
            <person name="Zhao X.W."/>
            <person name="Wei L."/>
        </authorList>
    </citation>
    <scope>NUCLEOTIDE SEQUENCE [LARGE SCALE GENOMIC DNA]</scope>
    <source>
        <tissue evidence="1">Nenye</tissue>
    </source>
</reference>
<keyword evidence="2" id="KW-1185">Reference proteome</keyword>
<proteinExistence type="predicted"/>